<dbReference type="AlphaFoldDB" id="A0A8K0DMW3"/>
<dbReference type="PANTHER" id="PTHR31896:SF12">
    <property type="entry name" value="HXXXD-TYPE ACYL-TRANSFERASE FAMILY PROTEIN"/>
    <property type="match status" value="1"/>
</dbReference>
<keyword evidence="1" id="KW-0808">Transferase</keyword>
<dbReference type="InterPro" id="IPR023213">
    <property type="entry name" value="CAT-like_dom_sf"/>
</dbReference>
<proteinExistence type="predicted"/>
<dbReference type="EMBL" id="VOIH02000012">
    <property type="protein sequence ID" value="KAF3431873.1"/>
    <property type="molecule type" value="Genomic_DNA"/>
</dbReference>
<dbReference type="Pfam" id="PF02458">
    <property type="entry name" value="Transferase"/>
    <property type="match status" value="1"/>
</dbReference>
<dbReference type="GO" id="GO:0016740">
    <property type="term" value="F:transferase activity"/>
    <property type="evidence" value="ECO:0007669"/>
    <property type="project" value="UniProtKB-KW"/>
</dbReference>
<gene>
    <name evidence="2" type="ORF">FNV43_RR26609</name>
</gene>
<evidence type="ECO:0000256" key="1">
    <source>
        <dbReference type="ARBA" id="ARBA00022679"/>
    </source>
</evidence>
<dbReference type="InterPro" id="IPR051283">
    <property type="entry name" value="Sec_Metabolite_Acyltrans"/>
</dbReference>
<sequence>MAMPTLRIISECFIQPLHALEESKQPFYLTFWDLLFIHPKFHIQRGLLFAKPPKPEEASHDQDFMKTLLDRLKHSLSVALVHFFPFAGRLKTIKNQNPVSYSFYVDCNDSPGAKFIYATIGMSMSDILSLSDGTSDFVGQSFFDTDRVVNDLNTMSLLTVRVTELVDGVFILCGITHSTVDGNSFWHFFNMWSEIFQAQGYNTSIISISRPPILKRSFPNELPSVPVVDDFIKVIPPTPSLRVRRIHFSAQVLAKLKAKANEECNTGEISTFQSLSAFIWRSITRARHLPPSEKTVCMLPIDARSKSNPPLSQDYFGNRADMIIEVTTARQLLEHGLGWSAWKLHQAVVNFSVKALRSSRDLDRVYPPNSVIVNGSFRFNIFGNEFGMGKPVEYYIDRYKFNGNVFAHSGKEERSIDLEVCLPHNTMCDLESDKEFMEAFS</sequence>
<reference evidence="2" key="1">
    <citation type="submission" date="2020-03" db="EMBL/GenBank/DDBJ databases">
        <title>A high-quality chromosome-level genome assembly of a woody plant with both climbing and erect habits, Rhamnella rubrinervis.</title>
        <authorList>
            <person name="Lu Z."/>
            <person name="Yang Y."/>
            <person name="Zhu X."/>
            <person name="Sun Y."/>
        </authorList>
    </citation>
    <scope>NUCLEOTIDE SEQUENCE</scope>
    <source>
        <strain evidence="2">BYM</strain>
        <tissue evidence="2">Leaf</tissue>
    </source>
</reference>
<accession>A0A8K0DMW3</accession>
<evidence type="ECO:0000313" key="2">
    <source>
        <dbReference type="EMBL" id="KAF3431873.1"/>
    </source>
</evidence>
<organism evidence="2 3">
    <name type="scientific">Rhamnella rubrinervis</name>
    <dbReference type="NCBI Taxonomy" id="2594499"/>
    <lineage>
        <taxon>Eukaryota</taxon>
        <taxon>Viridiplantae</taxon>
        <taxon>Streptophyta</taxon>
        <taxon>Embryophyta</taxon>
        <taxon>Tracheophyta</taxon>
        <taxon>Spermatophyta</taxon>
        <taxon>Magnoliopsida</taxon>
        <taxon>eudicotyledons</taxon>
        <taxon>Gunneridae</taxon>
        <taxon>Pentapetalae</taxon>
        <taxon>rosids</taxon>
        <taxon>fabids</taxon>
        <taxon>Rosales</taxon>
        <taxon>Rhamnaceae</taxon>
        <taxon>rhamnoid group</taxon>
        <taxon>Rhamneae</taxon>
        <taxon>Rhamnella</taxon>
    </lineage>
</organism>
<evidence type="ECO:0000313" key="3">
    <source>
        <dbReference type="Proteomes" id="UP000796880"/>
    </source>
</evidence>
<name>A0A8K0DMW3_9ROSA</name>
<comment type="caution">
    <text evidence="2">The sequence shown here is derived from an EMBL/GenBank/DDBJ whole genome shotgun (WGS) entry which is preliminary data.</text>
</comment>
<dbReference type="OrthoDB" id="1862401at2759"/>
<dbReference type="Gene3D" id="3.30.559.10">
    <property type="entry name" value="Chloramphenicol acetyltransferase-like domain"/>
    <property type="match status" value="2"/>
</dbReference>
<keyword evidence="3" id="KW-1185">Reference proteome</keyword>
<dbReference type="Proteomes" id="UP000796880">
    <property type="component" value="Unassembled WGS sequence"/>
</dbReference>
<dbReference type="PANTHER" id="PTHR31896">
    <property type="entry name" value="FAMILY REGULATORY PROTEIN, PUTATIVE (AFU_ORTHOLOGUE AFUA_3G14730)-RELATED"/>
    <property type="match status" value="1"/>
</dbReference>
<protein>
    <submittedName>
        <fullName evidence="2">Uncharacterized protein</fullName>
    </submittedName>
</protein>